<protein>
    <submittedName>
        <fullName evidence="1">Uncharacterized protein</fullName>
    </submittedName>
</protein>
<dbReference type="Proteomes" id="UP000182306">
    <property type="component" value="Plasmid B"/>
</dbReference>
<sequence length="57" mass="6085">MVVQEGDDQVGACGLKTPSAFLMGFVDALFNRFGWRVRPSEDAGGMGHAQGANNFSH</sequence>
<evidence type="ECO:0000313" key="1">
    <source>
        <dbReference type="EMBL" id="APG93661.1"/>
    </source>
</evidence>
<evidence type="ECO:0000313" key="2">
    <source>
        <dbReference type="Proteomes" id="UP000182306"/>
    </source>
</evidence>
<gene>
    <name evidence="1" type="ORF">SAMCFNEI73_pB0465</name>
</gene>
<accession>A0A1L3LU95</accession>
<proteinExistence type="predicted"/>
<dbReference type="EMBL" id="CP013109">
    <property type="protein sequence ID" value="APG93661.1"/>
    <property type="molecule type" value="Genomic_DNA"/>
</dbReference>
<keyword evidence="2" id="KW-1185">Reference proteome</keyword>
<reference evidence="1 2" key="1">
    <citation type="submission" date="2015-10" db="EMBL/GenBank/DDBJ databases">
        <title>Genomic differences between typical nodule nitrogen-fixing rhizobial strains and those coming from bean seeds.</title>
        <authorList>
            <person name="Peralta H."/>
            <person name="Aguilar-Vera A."/>
            <person name="Diaz R."/>
            <person name="Mora Y."/>
            <person name="Martinez-Batallar G."/>
            <person name="Salazar E."/>
            <person name="Vargas-Lagunas C."/>
            <person name="Encarnacion S."/>
            <person name="Girard L."/>
            <person name="Mora J."/>
        </authorList>
    </citation>
    <scope>NUCLEOTIDE SEQUENCE [LARGE SCALE GENOMIC DNA]</scope>
    <source>
        <strain evidence="1 2">CFNEI 73</strain>
        <plasmid evidence="1 2">B</plasmid>
    </source>
</reference>
<geneLocation type="plasmid" evidence="1 2">
    <name>B</name>
</geneLocation>
<name>A0A1L3LU95_9HYPH</name>
<organism evidence="1 2">
    <name type="scientific">Sinorhizobium americanum</name>
    <dbReference type="NCBI Taxonomy" id="194963"/>
    <lineage>
        <taxon>Bacteria</taxon>
        <taxon>Pseudomonadati</taxon>
        <taxon>Pseudomonadota</taxon>
        <taxon>Alphaproteobacteria</taxon>
        <taxon>Hyphomicrobiales</taxon>
        <taxon>Rhizobiaceae</taxon>
        <taxon>Sinorhizobium/Ensifer group</taxon>
        <taxon>Sinorhizobium</taxon>
    </lineage>
</organism>
<dbReference type="KEGG" id="same:SAMCFNEI73_pB0465"/>
<dbReference type="AlphaFoldDB" id="A0A1L3LU95"/>
<keyword evidence="1" id="KW-0614">Plasmid</keyword>